<dbReference type="AlphaFoldDB" id="A0A6B0T5E8"/>
<dbReference type="GO" id="GO:0004827">
    <property type="term" value="F:proline-tRNA ligase activity"/>
    <property type="evidence" value="ECO:0007669"/>
    <property type="project" value="UniProtKB-EC"/>
</dbReference>
<dbReference type="InterPro" id="IPR002314">
    <property type="entry name" value="aa-tRNA-synt_IIb"/>
</dbReference>
<dbReference type="SUPFAM" id="SSF52954">
    <property type="entry name" value="Class II aaRS ABD-related"/>
    <property type="match status" value="1"/>
</dbReference>
<evidence type="ECO:0000256" key="4">
    <source>
        <dbReference type="ARBA" id="ARBA00022741"/>
    </source>
</evidence>
<organism evidence="11 12">
    <name type="scientific">Halovenus carboxidivorans</name>
    <dbReference type="NCBI Taxonomy" id="2692199"/>
    <lineage>
        <taxon>Archaea</taxon>
        <taxon>Methanobacteriati</taxon>
        <taxon>Methanobacteriota</taxon>
        <taxon>Stenosarchaea group</taxon>
        <taxon>Halobacteria</taxon>
        <taxon>Halobacteriales</taxon>
        <taxon>Haloarculaceae</taxon>
        <taxon>Halovenus</taxon>
    </lineage>
</organism>
<gene>
    <name evidence="11" type="ORF">GRX03_00655</name>
</gene>
<name>A0A6B0T5E8_9EURY</name>
<evidence type="ECO:0000313" key="12">
    <source>
        <dbReference type="Proteomes" id="UP000466535"/>
    </source>
</evidence>
<keyword evidence="4" id="KW-0547">Nucleotide-binding</keyword>
<dbReference type="EMBL" id="WUUT01000001">
    <property type="protein sequence ID" value="MXR50120.1"/>
    <property type="molecule type" value="Genomic_DNA"/>
</dbReference>
<dbReference type="RefSeq" id="WP_159762281.1">
    <property type="nucleotide sequence ID" value="NZ_WUUT01000001.1"/>
</dbReference>
<dbReference type="PANTHER" id="PTHR42753:SF2">
    <property type="entry name" value="PROLINE--TRNA LIGASE"/>
    <property type="match status" value="1"/>
</dbReference>
<evidence type="ECO:0000256" key="1">
    <source>
        <dbReference type="ARBA" id="ARBA00004496"/>
    </source>
</evidence>
<evidence type="ECO:0000259" key="10">
    <source>
        <dbReference type="PROSITE" id="PS50862"/>
    </source>
</evidence>
<evidence type="ECO:0000256" key="5">
    <source>
        <dbReference type="ARBA" id="ARBA00022840"/>
    </source>
</evidence>
<dbReference type="InterPro" id="IPR045864">
    <property type="entry name" value="aa-tRNA-synth_II/BPL/LPL"/>
</dbReference>
<dbReference type="InterPro" id="IPR036621">
    <property type="entry name" value="Anticodon-bd_dom_sf"/>
</dbReference>
<evidence type="ECO:0000256" key="3">
    <source>
        <dbReference type="ARBA" id="ARBA00022598"/>
    </source>
</evidence>
<evidence type="ECO:0000313" key="11">
    <source>
        <dbReference type="EMBL" id="MXR50120.1"/>
    </source>
</evidence>
<dbReference type="GO" id="GO:0005524">
    <property type="term" value="F:ATP binding"/>
    <property type="evidence" value="ECO:0007669"/>
    <property type="project" value="UniProtKB-KW"/>
</dbReference>
<evidence type="ECO:0000256" key="7">
    <source>
        <dbReference type="ARBA" id="ARBA00023146"/>
    </source>
</evidence>
<dbReference type="InterPro" id="IPR002316">
    <property type="entry name" value="Pro-tRNA-ligase_IIa"/>
</dbReference>
<keyword evidence="6" id="KW-0648">Protein biosynthesis</keyword>
<accession>A0A6B0T5E8</accession>
<proteinExistence type="predicted"/>
<dbReference type="Proteomes" id="UP000466535">
    <property type="component" value="Unassembled WGS sequence"/>
</dbReference>
<dbReference type="InterPro" id="IPR004154">
    <property type="entry name" value="Anticodon-bd"/>
</dbReference>
<dbReference type="Pfam" id="PF00587">
    <property type="entry name" value="tRNA-synt_2b"/>
    <property type="match status" value="1"/>
</dbReference>
<comment type="subcellular location">
    <subcellularLocation>
        <location evidence="1">Cytoplasm</location>
    </subcellularLocation>
</comment>
<evidence type="ECO:0000256" key="9">
    <source>
        <dbReference type="ARBA" id="ARBA00047671"/>
    </source>
</evidence>
<dbReference type="Pfam" id="PF03129">
    <property type="entry name" value="HGTP_anticodon"/>
    <property type="match status" value="1"/>
</dbReference>
<dbReference type="InterPro" id="IPR050062">
    <property type="entry name" value="Pro-tRNA_synthetase"/>
</dbReference>
<keyword evidence="3 11" id="KW-0436">Ligase</keyword>
<dbReference type="EC" id="6.1.1.15" evidence="2"/>
<keyword evidence="7" id="KW-0030">Aminoacyl-tRNA synthetase</keyword>
<comment type="caution">
    <text evidence="11">The sequence shown here is derived from an EMBL/GenBank/DDBJ whole genome shotgun (WGS) entry which is preliminary data.</text>
</comment>
<dbReference type="PANTHER" id="PTHR42753">
    <property type="entry name" value="MITOCHONDRIAL RIBOSOME PROTEIN L39/PROLYL-TRNA LIGASE FAMILY MEMBER"/>
    <property type="match status" value="1"/>
</dbReference>
<dbReference type="GO" id="GO:0006433">
    <property type="term" value="P:prolyl-tRNA aminoacylation"/>
    <property type="evidence" value="ECO:0007669"/>
    <property type="project" value="InterPro"/>
</dbReference>
<dbReference type="Gene3D" id="3.30.930.10">
    <property type="entry name" value="Bira Bifunctional Protein, Domain 2"/>
    <property type="match status" value="1"/>
</dbReference>
<dbReference type="GO" id="GO:0005829">
    <property type="term" value="C:cytosol"/>
    <property type="evidence" value="ECO:0007669"/>
    <property type="project" value="TreeGrafter"/>
</dbReference>
<keyword evidence="5" id="KW-0067">ATP-binding</keyword>
<evidence type="ECO:0000256" key="6">
    <source>
        <dbReference type="ARBA" id="ARBA00022917"/>
    </source>
</evidence>
<dbReference type="InterPro" id="IPR006195">
    <property type="entry name" value="aa-tRNA-synth_II"/>
</dbReference>
<dbReference type="PROSITE" id="PS50862">
    <property type="entry name" value="AA_TRNA_LIGASE_II"/>
    <property type="match status" value="1"/>
</dbReference>
<evidence type="ECO:0000256" key="8">
    <source>
        <dbReference type="ARBA" id="ARBA00029731"/>
    </source>
</evidence>
<keyword evidence="12" id="KW-1185">Reference proteome</keyword>
<comment type="catalytic activity">
    <reaction evidence="9">
        <text>tRNA(Pro) + L-proline + ATP = L-prolyl-tRNA(Pro) + AMP + diphosphate</text>
        <dbReference type="Rhea" id="RHEA:14305"/>
        <dbReference type="Rhea" id="RHEA-COMP:9700"/>
        <dbReference type="Rhea" id="RHEA-COMP:9702"/>
        <dbReference type="ChEBI" id="CHEBI:30616"/>
        <dbReference type="ChEBI" id="CHEBI:33019"/>
        <dbReference type="ChEBI" id="CHEBI:60039"/>
        <dbReference type="ChEBI" id="CHEBI:78442"/>
        <dbReference type="ChEBI" id="CHEBI:78532"/>
        <dbReference type="ChEBI" id="CHEBI:456215"/>
        <dbReference type="EC" id="6.1.1.15"/>
    </reaction>
</comment>
<feature type="domain" description="Aminoacyl-transfer RNA synthetases class-II family profile" evidence="10">
    <location>
        <begin position="32"/>
        <end position="327"/>
    </location>
</feature>
<dbReference type="OrthoDB" id="193228at2157"/>
<protein>
    <recommendedName>
        <fullName evidence="2">proline--tRNA ligase</fullName>
        <ecNumber evidence="2">6.1.1.15</ecNumber>
    </recommendedName>
    <alternativeName>
        <fullName evidence="8">Prolyl-tRNA synthetase</fullName>
    </alternativeName>
</protein>
<dbReference type="PRINTS" id="PR01046">
    <property type="entry name" value="TRNASYNTHPRO"/>
</dbReference>
<dbReference type="SUPFAM" id="SSF55681">
    <property type="entry name" value="Class II aaRS and biotin synthetases"/>
    <property type="match status" value="1"/>
</dbReference>
<dbReference type="Gene3D" id="3.40.50.800">
    <property type="entry name" value="Anticodon-binding domain"/>
    <property type="match status" value="1"/>
</dbReference>
<sequence>MRRSELTLFTSREPGSQQNETVRLALRAGLIRQFGSGLYAFAPIGQRIRASIIDHVDREMRAIGAREVSLPQLNYSGMWEESGRWGDFGGEMFTFENRDGKRMCLAPSHEEGIVRLLSGTIRSYEDLPGLYYQISRNHRDDHPRSGLLRTKEFTMKDAYSVHATAESLDEQYERVREAYVRIFEDLDIEFVIADAENNLMGGSASEEFLAVAETGTADLWYCPEDDCRFGATGESPQSDLSAGDDCPDCGGSLAAGEGVEIGHIFKLGTRYSEPMGLTVDLDDGSRQDVLMASYGIGIERLLYSLIEQHADEDGCRWSADGSGIVAPYAASIIPLQYDDELAAVADYLYEDCGPDQTLLFDDPDQSIGERFAESDLLGVPYKIIVGNEFRETGEVELESRDGETEYLTIEEVPERI</sequence>
<evidence type="ECO:0000256" key="2">
    <source>
        <dbReference type="ARBA" id="ARBA00012831"/>
    </source>
</evidence>
<reference evidence="11 12" key="1">
    <citation type="submission" date="2019-12" db="EMBL/GenBank/DDBJ databases">
        <title>Isolation and characterization of three novel carbon monoxide-oxidizing members of Halobacteria from salione crusts and soils.</title>
        <authorList>
            <person name="Myers M.R."/>
            <person name="King G.M."/>
        </authorList>
    </citation>
    <scope>NUCLEOTIDE SEQUENCE [LARGE SCALE GENOMIC DNA]</scope>
    <source>
        <strain evidence="11 12">WSH3</strain>
    </source>
</reference>